<gene>
    <name evidence="3" type="primary">pseB_1</name>
    <name evidence="3" type="ORF">Poly21_23130</name>
</gene>
<organism evidence="3 4">
    <name type="scientific">Allorhodopirellula heiligendammensis</name>
    <dbReference type="NCBI Taxonomy" id="2714739"/>
    <lineage>
        <taxon>Bacteria</taxon>
        <taxon>Pseudomonadati</taxon>
        <taxon>Planctomycetota</taxon>
        <taxon>Planctomycetia</taxon>
        <taxon>Pirellulales</taxon>
        <taxon>Pirellulaceae</taxon>
        <taxon>Allorhodopirellula</taxon>
    </lineage>
</organism>
<dbReference type="InterPro" id="IPR003869">
    <property type="entry name" value="Polysac_CapD-like"/>
</dbReference>
<proteinExistence type="inferred from homology"/>
<dbReference type="PANTHER" id="PTHR43318">
    <property type="entry name" value="UDP-N-ACETYLGLUCOSAMINE 4,6-DEHYDRATASE"/>
    <property type="match status" value="1"/>
</dbReference>
<protein>
    <submittedName>
        <fullName evidence="3">UDP-N-acetylglucosamine 4,6-dehydratase (Inverting)</fullName>
        <ecNumber evidence="3">4.2.1.115</ecNumber>
    </submittedName>
</protein>
<feature type="domain" description="Polysaccharide biosynthesis protein CapD-like" evidence="2">
    <location>
        <begin position="9"/>
        <end position="284"/>
    </location>
</feature>
<dbReference type="SUPFAM" id="SSF51735">
    <property type="entry name" value="NAD(P)-binding Rossmann-fold domains"/>
    <property type="match status" value="1"/>
</dbReference>
<dbReference type="InterPro" id="IPR020025">
    <property type="entry name" value="PseB"/>
</dbReference>
<dbReference type="NCBIfam" id="TIGR03589">
    <property type="entry name" value="PseB"/>
    <property type="match status" value="1"/>
</dbReference>
<dbReference type="EMBL" id="SJPU01000002">
    <property type="protein sequence ID" value="TWU15121.1"/>
    <property type="molecule type" value="Genomic_DNA"/>
</dbReference>
<dbReference type="PANTHER" id="PTHR43318:SF2">
    <property type="entry name" value="UDP-N-ACETYLGLUCOSAMINE 4,6-DEHYDRATASE (INVERTING)"/>
    <property type="match status" value="1"/>
</dbReference>
<dbReference type="GO" id="GO:0016829">
    <property type="term" value="F:lyase activity"/>
    <property type="evidence" value="ECO:0007669"/>
    <property type="project" value="UniProtKB-KW"/>
</dbReference>
<dbReference type="OrthoDB" id="9803111at2"/>
<evidence type="ECO:0000313" key="3">
    <source>
        <dbReference type="EMBL" id="TWU15121.1"/>
    </source>
</evidence>
<name>A0A5C6BUK1_9BACT</name>
<dbReference type="Pfam" id="PF02719">
    <property type="entry name" value="Polysacc_synt_2"/>
    <property type="match status" value="1"/>
</dbReference>
<dbReference type="RefSeq" id="WP_146407069.1">
    <property type="nucleotide sequence ID" value="NZ_SJPU01000002.1"/>
</dbReference>
<dbReference type="Gene3D" id="3.40.50.720">
    <property type="entry name" value="NAD(P)-binding Rossmann-like Domain"/>
    <property type="match status" value="1"/>
</dbReference>
<dbReference type="InterPro" id="IPR036291">
    <property type="entry name" value="NAD(P)-bd_dom_sf"/>
</dbReference>
<accession>A0A5C6BUK1</accession>
<dbReference type="InterPro" id="IPR051203">
    <property type="entry name" value="Polysaccharide_Synthase-Rel"/>
</dbReference>
<evidence type="ECO:0000259" key="2">
    <source>
        <dbReference type="Pfam" id="PF02719"/>
    </source>
</evidence>
<dbReference type="CDD" id="cd05237">
    <property type="entry name" value="UDP_invert_4-6DH_SDR_e"/>
    <property type="match status" value="1"/>
</dbReference>
<dbReference type="Proteomes" id="UP000319908">
    <property type="component" value="Unassembled WGS sequence"/>
</dbReference>
<dbReference type="EC" id="4.2.1.115" evidence="3"/>
<sequence length="344" mass="37682">MSSLAGSHVLITGGTGSFGKKCVETLLREHRPKRLVVFSRDEQKHVDMARNHFPAAEFPEVRYFVGDVRDKNRLQRALRGIDYVIHAAAMKHVDIAEYNPQECISTNIGGAENLIDACIDTGVKKLVALSTDKAAAPVNLYGATKLCSDKLFAAANSLSGVGGTRFCAVRYGNVLGSNGSVVPFFESKRSEGVLPITSPDMTRFVITLEEGVEFVLKSFERMEGGEIFVPKIPSVSIMDIANAVAPECKTKVIGVRPGEKMHECMIPADEARMTLEFEDHYIVQPSARPWSKEEPSYVASGKQCADGFCYASDNNPHWLTVQELRDTIAKHCGPVAPHRLRVAA</sequence>
<reference evidence="3 4" key="1">
    <citation type="journal article" date="2020" name="Antonie Van Leeuwenhoek">
        <title>Rhodopirellula heiligendammensis sp. nov., Rhodopirellula pilleata sp. nov., and Rhodopirellula solitaria sp. nov. isolated from natural or artificial marine surfaces in Northern Germany and California, USA, and emended description of the genus Rhodopirellula.</title>
        <authorList>
            <person name="Kallscheuer N."/>
            <person name="Wiegand S."/>
            <person name="Jogler M."/>
            <person name="Boedeker C."/>
            <person name="Peeters S.H."/>
            <person name="Rast P."/>
            <person name="Heuer A."/>
            <person name="Jetten M.S.M."/>
            <person name="Rohde M."/>
            <person name="Jogler C."/>
        </authorList>
    </citation>
    <scope>NUCLEOTIDE SEQUENCE [LARGE SCALE GENOMIC DNA]</scope>
    <source>
        <strain evidence="3 4">Poly21</strain>
    </source>
</reference>
<dbReference type="AlphaFoldDB" id="A0A5C6BUK1"/>
<comment type="similarity">
    <text evidence="1">Belongs to the polysaccharide synthase family.</text>
</comment>
<evidence type="ECO:0000256" key="1">
    <source>
        <dbReference type="ARBA" id="ARBA00007430"/>
    </source>
</evidence>
<keyword evidence="3" id="KW-0456">Lyase</keyword>
<evidence type="ECO:0000313" key="4">
    <source>
        <dbReference type="Proteomes" id="UP000319908"/>
    </source>
</evidence>
<comment type="caution">
    <text evidence="3">The sequence shown here is derived from an EMBL/GenBank/DDBJ whole genome shotgun (WGS) entry which is preliminary data.</text>
</comment>
<keyword evidence="4" id="KW-1185">Reference proteome</keyword>